<dbReference type="EMBL" id="CP089983">
    <property type="protein sequence ID" value="WXB05188.1"/>
    <property type="molecule type" value="Genomic_DNA"/>
</dbReference>
<proteinExistence type="predicted"/>
<name>A0ABZ2L5E8_9BACT</name>
<keyword evidence="1" id="KW-0732">Signal</keyword>
<feature type="signal peptide" evidence="1">
    <location>
        <begin position="1"/>
        <end position="20"/>
    </location>
</feature>
<keyword evidence="3" id="KW-1185">Reference proteome</keyword>
<dbReference type="RefSeq" id="WP_394834830.1">
    <property type="nucleotide sequence ID" value="NZ_CP089929.1"/>
</dbReference>
<dbReference type="Proteomes" id="UP001374803">
    <property type="component" value="Chromosome"/>
</dbReference>
<sequence>MIRRRVIAAFSILLSACLGCGSSSPPVSSPRVPCLSGDVPRTGRPAADEMFAFLRREWARAQSPSVVGAHILETIPSLFPDGRDLLPEPSCSPDFRLAMRDGTFGHGEVVFSRMLIARLLAVGAIDETTDTMAAYFMRLVDLNPDQLTPYRPSPDEEGPNPPKSVIRYLALDRLVHSSFSRVPEARAFLRKLVYAPRDDREALIVARVAYGVVESPRWNESSPEARNLLRAWIPDVRRRLNVPRDGRTSGVDAISFELVMHHLESMRVLGSHLHADPAARALMTEIVGRRGDYPLTKGLSERSFDLAVVASGALYALDVPRHPLYPGRAPPPTRTVFSATKDLVPPEYESVGTDAGRQRMRELDGELEDLRLTYTRCAVLREQAHWVPDVDAETRFRDMSSEIFAWDGSVLSTGETECRIRSAADIRGAGDDERIAMLVRVLETTDTFQMQDAAIAAVLRHPEWIARSKELRHWFYQVATRTGVPNSTVGESWLAVHPVFDVLLSFLADRGEFAKGRAILIAFMATIREAAKHAETYTSIYPYEVAILRLYSVARYAVAFGLRGEAAALVASLPEGATYQKYGPAQRMASTMIELSAN</sequence>
<dbReference type="PROSITE" id="PS51257">
    <property type="entry name" value="PROKAR_LIPOPROTEIN"/>
    <property type="match status" value="1"/>
</dbReference>
<evidence type="ECO:0000313" key="3">
    <source>
        <dbReference type="Proteomes" id="UP001374803"/>
    </source>
</evidence>
<evidence type="ECO:0000256" key="1">
    <source>
        <dbReference type="SAM" id="SignalP"/>
    </source>
</evidence>
<evidence type="ECO:0000313" key="2">
    <source>
        <dbReference type="EMBL" id="WXB05188.1"/>
    </source>
</evidence>
<protein>
    <submittedName>
        <fullName evidence="2">Uncharacterized protein</fullName>
    </submittedName>
</protein>
<accession>A0ABZ2L5E8</accession>
<organism evidence="2 3">
    <name type="scientific">Pendulispora rubella</name>
    <dbReference type="NCBI Taxonomy" id="2741070"/>
    <lineage>
        <taxon>Bacteria</taxon>
        <taxon>Pseudomonadati</taxon>
        <taxon>Myxococcota</taxon>
        <taxon>Myxococcia</taxon>
        <taxon>Myxococcales</taxon>
        <taxon>Sorangiineae</taxon>
        <taxon>Pendulisporaceae</taxon>
        <taxon>Pendulispora</taxon>
    </lineage>
</organism>
<reference evidence="2" key="1">
    <citation type="submission" date="2021-12" db="EMBL/GenBank/DDBJ databases">
        <title>Discovery of the Pendulisporaceae a myxobacterial family with distinct sporulation behavior and unique specialized metabolism.</title>
        <authorList>
            <person name="Garcia R."/>
            <person name="Popoff A."/>
            <person name="Bader C.D."/>
            <person name="Loehr J."/>
            <person name="Walesch S."/>
            <person name="Walt C."/>
            <person name="Boldt J."/>
            <person name="Bunk B."/>
            <person name="Haeckl F.J.F.P.J."/>
            <person name="Gunesch A.P."/>
            <person name="Birkelbach J."/>
            <person name="Nuebel U."/>
            <person name="Pietschmann T."/>
            <person name="Bach T."/>
            <person name="Mueller R."/>
        </authorList>
    </citation>
    <scope>NUCLEOTIDE SEQUENCE</scope>
    <source>
        <strain evidence="2">MSr11367</strain>
    </source>
</reference>
<gene>
    <name evidence="2" type="ORF">LVJ94_50870</name>
</gene>
<feature type="chain" id="PRO_5046056664" evidence="1">
    <location>
        <begin position="21"/>
        <end position="598"/>
    </location>
</feature>